<gene>
    <name evidence="3" type="ORF">Q361_10266</name>
</gene>
<sequence length="421" mass="46364">MKLILKKAKVLDASSQYHKQTVDIKITKGIIEDIAPEITQNDYQNIEFDNLHISNGWIDTSVCFGEPGFEDAETLLNGLNTAAKSGFTQVAIQPNTKPITDNQAQIEFIKNRSLHHLVEAFPIGALTKKSEGLDLADLYDMKNAGAVAFGDYNCSIANANIMKIALQYVQDFNGLVIAFSQEDSLKGKGVVNEGVAATHLGLKGIPSLAEEIAIARNLFLLEYTGGKLHIPTISTQKSVKLIQEAKAKGLHVTCSVSVHHLTLTDEKLSDFNTNTKVLPPLRTEQDRLALLEAVKDNTIDCITTDHHPVNIEYKNLEFDLAHFGTIGLESAFGALNKVLTLECIIEKLTFGRTILGKQKSSIKQGNLANMTLFNPNTSWVFDTKNIISKSKNAIFINEPMQGEVYGVINNNKISLNNNERK</sequence>
<dbReference type="Proteomes" id="UP000237056">
    <property type="component" value="Unassembled WGS sequence"/>
</dbReference>
<proteinExistence type="predicted"/>
<dbReference type="InterPro" id="IPR011059">
    <property type="entry name" value="Metal-dep_hydrolase_composite"/>
</dbReference>
<protein>
    <submittedName>
        <fullName evidence="3">Dihydroorotase</fullName>
    </submittedName>
</protein>
<dbReference type="EMBL" id="PQNY01000002">
    <property type="protein sequence ID" value="POS02753.1"/>
    <property type="molecule type" value="Genomic_DNA"/>
</dbReference>
<dbReference type="GO" id="GO:0006221">
    <property type="term" value="P:pyrimidine nucleotide biosynthetic process"/>
    <property type="evidence" value="ECO:0007669"/>
    <property type="project" value="UniProtKB-KW"/>
</dbReference>
<dbReference type="SUPFAM" id="SSF51556">
    <property type="entry name" value="Metallo-dependent hydrolases"/>
    <property type="match status" value="1"/>
</dbReference>
<keyword evidence="4" id="KW-1185">Reference proteome</keyword>
<evidence type="ECO:0000313" key="3">
    <source>
        <dbReference type="EMBL" id="POS02753.1"/>
    </source>
</evidence>
<dbReference type="AlphaFoldDB" id="A0A2S4NBC4"/>
<feature type="domain" description="Dihydroorotase catalytic" evidence="2">
    <location>
        <begin position="55"/>
        <end position="237"/>
    </location>
</feature>
<dbReference type="PANTHER" id="PTHR43668">
    <property type="entry name" value="ALLANTOINASE"/>
    <property type="match status" value="1"/>
</dbReference>
<dbReference type="Gene3D" id="3.20.20.140">
    <property type="entry name" value="Metal-dependent hydrolases"/>
    <property type="match status" value="1"/>
</dbReference>
<name>A0A2S4NBC4_9FLAO</name>
<dbReference type="InterPro" id="IPR050138">
    <property type="entry name" value="DHOase/Allantoinase_Hydrolase"/>
</dbReference>
<comment type="caution">
    <text evidence="3">The sequence shown here is derived from an EMBL/GenBank/DDBJ whole genome shotgun (WGS) entry which is preliminary data.</text>
</comment>
<keyword evidence="1" id="KW-0665">Pyrimidine biosynthesis</keyword>
<dbReference type="RefSeq" id="WP_103725148.1">
    <property type="nucleotide sequence ID" value="NZ_PQNY01000002.1"/>
</dbReference>
<dbReference type="OrthoDB" id="9765462at2"/>
<evidence type="ECO:0000313" key="4">
    <source>
        <dbReference type="Proteomes" id="UP000237056"/>
    </source>
</evidence>
<reference evidence="3 4" key="1">
    <citation type="submission" date="2018-01" db="EMBL/GenBank/DDBJ databases">
        <title>Genomic Encyclopedia of Type Strains, Phase I: the one thousand microbial genomes (KMG-I) project.</title>
        <authorList>
            <person name="Goeker M."/>
        </authorList>
    </citation>
    <scope>NUCLEOTIDE SEQUENCE [LARGE SCALE GENOMIC DNA]</scope>
    <source>
        <strain evidence="3 4">DSM 17960</strain>
    </source>
</reference>
<dbReference type="Pfam" id="PF12890">
    <property type="entry name" value="DHOase"/>
    <property type="match status" value="1"/>
</dbReference>
<evidence type="ECO:0000259" key="2">
    <source>
        <dbReference type="Pfam" id="PF12890"/>
    </source>
</evidence>
<dbReference type="GO" id="GO:0004151">
    <property type="term" value="F:dihydroorotase activity"/>
    <property type="evidence" value="ECO:0007669"/>
    <property type="project" value="InterPro"/>
</dbReference>
<dbReference type="SUPFAM" id="SSF51338">
    <property type="entry name" value="Composite domain of metallo-dependent hydrolases"/>
    <property type="match status" value="1"/>
</dbReference>
<dbReference type="GO" id="GO:0006145">
    <property type="term" value="P:purine nucleobase catabolic process"/>
    <property type="evidence" value="ECO:0007669"/>
    <property type="project" value="TreeGrafter"/>
</dbReference>
<dbReference type="InterPro" id="IPR004722">
    <property type="entry name" value="DHOase"/>
</dbReference>
<evidence type="ECO:0000256" key="1">
    <source>
        <dbReference type="ARBA" id="ARBA00022975"/>
    </source>
</evidence>
<dbReference type="GO" id="GO:0005737">
    <property type="term" value="C:cytoplasm"/>
    <property type="evidence" value="ECO:0007669"/>
    <property type="project" value="TreeGrafter"/>
</dbReference>
<dbReference type="GO" id="GO:0004038">
    <property type="term" value="F:allantoinase activity"/>
    <property type="evidence" value="ECO:0007669"/>
    <property type="project" value="TreeGrafter"/>
</dbReference>
<dbReference type="GO" id="GO:0046872">
    <property type="term" value="F:metal ion binding"/>
    <property type="evidence" value="ECO:0007669"/>
    <property type="project" value="InterPro"/>
</dbReference>
<dbReference type="CDD" id="cd01317">
    <property type="entry name" value="DHOase_IIa"/>
    <property type="match status" value="1"/>
</dbReference>
<dbReference type="InterPro" id="IPR032466">
    <property type="entry name" value="Metal_Hydrolase"/>
</dbReference>
<dbReference type="PANTHER" id="PTHR43668:SF2">
    <property type="entry name" value="ALLANTOINASE"/>
    <property type="match status" value="1"/>
</dbReference>
<accession>A0A2S4NBC4</accession>
<organism evidence="3 4">
    <name type="scientific">Flavobacterium croceum DSM 17960</name>
    <dbReference type="NCBI Taxonomy" id="1121886"/>
    <lineage>
        <taxon>Bacteria</taxon>
        <taxon>Pseudomonadati</taxon>
        <taxon>Bacteroidota</taxon>
        <taxon>Flavobacteriia</taxon>
        <taxon>Flavobacteriales</taxon>
        <taxon>Flavobacteriaceae</taxon>
        <taxon>Flavobacterium</taxon>
    </lineage>
</organism>
<dbReference type="InterPro" id="IPR024403">
    <property type="entry name" value="DHOase_cat"/>
</dbReference>
<dbReference type="Gene3D" id="2.30.40.10">
    <property type="entry name" value="Urease, subunit C, domain 1"/>
    <property type="match status" value="1"/>
</dbReference>